<keyword evidence="7" id="KW-0573">Peptidoglycan synthesis</keyword>
<keyword evidence="7" id="KW-0133">Cell shape</keyword>
<evidence type="ECO:0000256" key="9">
    <source>
        <dbReference type="PIRSR" id="PIRSR600715-1"/>
    </source>
</evidence>
<comment type="similarity">
    <text evidence="2 7">Belongs to the glycosyltransferase 4 family. MraY subfamily.</text>
</comment>
<dbReference type="EC" id="2.7.8.13" evidence="7 8"/>
<keyword evidence="7" id="KW-0961">Cell wall biogenesis/degradation</keyword>
<keyword evidence="11" id="KW-1185">Reference proteome</keyword>
<keyword evidence="7" id="KW-1003">Cell membrane</keyword>
<dbReference type="Proteomes" id="UP000287361">
    <property type="component" value="Unassembled WGS sequence"/>
</dbReference>
<organism evidence="10 11">
    <name type="scientific">Anaerotignum faecicola</name>
    <dbReference type="NCBI Taxonomy" id="2358141"/>
    <lineage>
        <taxon>Bacteria</taxon>
        <taxon>Bacillati</taxon>
        <taxon>Bacillota</taxon>
        <taxon>Clostridia</taxon>
        <taxon>Lachnospirales</taxon>
        <taxon>Anaerotignaceae</taxon>
        <taxon>Anaerotignum</taxon>
    </lineage>
</organism>
<accession>A0A401LES5</accession>
<name>A0A401LES5_9FIRM</name>
<keyword evidence="7" id="KW-0131">Cell cycle</keyword>
<dbReference type="Pfam" id="PF00953">
    <property type="entry name" value="Glycos_transf_4"/>
    <property type="match status" value="1"/>
</dbReference>
<feature type="transmembrane region" description="Helical" evidence="7">
    <location>
        <begin position="232"/>
        <end position="260"/>
    </location>
</feature>
<dbReference type="GO" id="GO:0009252">
    <property type="term" value="P:peptidoglycan biosynthetic process"/>
    <property type="evidence" value="ECO:0007669"/>
    <property type="project" value="UniProtKB-UniRule"/>
</dbReference>
<keyword evidence="5 7" id="KW-1133">Transmembrane helix</keyword>
<comment type="caution">
    <text evidence="10">The sequence shown here is derived from an EMBL/GenBank/DDBJ whole genome shotgun (WGS) entry which is preliminary data.</text>
</comment>
<dbReference type="InterPro" id="IPR000715">
    <property type="entry name" value="Glycosyl_transferase_4"/>
</dbReference>
<keyword evidence="3 7" id="KW-0808">Transferase</keyword>
<comment type="subcellular location">
    <subcellularLocation>
        <location evidence="7">Cell membrane</location>
        <topology evidence="7">Multi-pass membrane protein</topology>
    </subcellularLocation>
    <subcellularLocation>
        <location evidence="1">Membrane</location>
        <topology evidence="1">Multi-pass membrane protein</topology>
    </subcellularLocation>
</comment>
<dbReference type="EMBL" id="BHVZ01000009">
    <property type="protein sequence ID" value="GCB30076.1"/>
    <property type="molecule type" value="Genomic_DNA"/>
</dbReference>
<comment type="pathway">
    <text evidence="7">Cell wall biogenesis; peptidoglycan biosynthesis.</text>
</comment>
<evidence type="ECO:0000256" key="1">
    <source>
        <dbReference type="ARBA" id="ARBA00004141"/>
    </source>
</evidence>
<evidence type="ECO:0000313" key="11">
    <source>
        <dbReference type="Proteomes" id="UP000287361"/>
    </source>
</evidence>
<dbReference type="GO" id="GO:0071555">
    <property type="term" value="P:cell wall organization"/>
    <property type="evidence" value="ECO:0007669"/>
    <property type="project" value="UniProtKB-KW"/>
</dbReference>
<dbReference type="RefSeq" id="WP_330548498.1">
    <property type="nucleotide sequence ID" value="NZ_DAWBID010000054.1"/>
</dbReference>
<protein>
    <recommendedName>
        <fullName evidence="7 8">Phospho-N-acetylmuramoyl-pentapeptide-transferase</fullName>
        <ecNumber evidence="7 8">2.7.8.13</ecNumber>
    </recommendedName>
    <alternativeName>
        <fullName evidence="7">UDP-MurNAc-pentapeptide phosphotransferase</fullName>
    </alternativeName>
</protein>
<feature type="transmembrane region" description="Helical" evidence="7">
    <location>
        <begin position="200"/>
        <end position="220"/>
    </location>
</feature>
<dbReference type="PROSITE" id="PS01347">
    <property type="entry name" value="MRAY_1"/>
    <property type="match status" value="1"/>
</dbReference>
<feature type="transmembrane region" description="Helical" evidence="7">
    <location>
        <begin position="308"/>
        <end position="328"/>
    </location>
</feature>
<dbReference type="InterPro" id="IPR003524">
    <property type="entry name" value="PNAcMuramoyl-5peptid_Trfase"/>
</dbReference>
<dbReference type="GO" id="GO:0008360">
    <property type="term" value="P:regulation of cell shape"/>
    <property type="evidence" value="ECO:0007669"/>
    <property type="project" value="UniProtKB-KW"/>
</dbReference>
<feature type="transmembrane region" description="Helical" evidence="7">
    <location>
        <begin position="6"/>
        <end position="29"/>
    </location>
</feature>
<dbReference type="GO" id="GO:0005886">
    <property type="term" value="C:plasma membrane"/>
    <property type="evidence" value="ECO:0007669"/>
    <property type="project" value="UniProtKB-SubCell"/>
</dbReference>
<dbReference type="GO" id="GO:0051992">
    <property type="term" value="F:UDP-N-acetylmuramoyl-L-alanyl-D-glutamyl-meso-2,6-diaminopimelyl-D-alanyl-D-alanine:undecaprenyl-phosphate transferase activity"/>
    <property type="evidence" value="ECO:0007669"/>
    <property type="project" value="RHEA"/>
</dbReference>
<feature type="transmembrane region" description="Helical" evidence="7">
    <location>
        <begin position="114"/>
        <end position="139"/>
    </location>
</feature>
<evidence type="ECO:0000256" key="4">
    <source>
        <dbReference type="ARBA" id="ARBA00022692"/>
    </source>
</evidence>
<keyword evidence="4 7" id="KW-0812">Transmembrane</keyword>
<dbReference type="AlphaFoldDB" id="A0A401LES5"/>
<proteinExistence type="inferred from homology"/>
<dbReference type="Pfam" id="PF10555">
    <property type="entry name" value="MraY_sig1"/>
    <property type="match status" value="1"/>
</dbReference>
<dbReference type="InterPro" id="IPR018480">
    <property type="entry name" value="PNAcMuramoyl-5peptid_Trfase_CS"/>
</dbReference>
<feature type="transmembrane region" description="Helical" evidence="7">
    <location>
        <begin position="177"/>
        <end position="194"/>
    </location>
</feature>
<dbReference type="GO" id="GO:0051301">
    <property type="term" value="P:cell division"/>
    <property type="evidence" value="ECO:0007669"/>
    <property type="project" value="UniProtKB-KW"/>
</dbReference>
<dbReference type="CDD" id="cd06852">
    <property type="entry name" value="GT_MraY"/>
    <property type="match status" value="1"/>
</dbReference>
<evidence type="ECO:0000256" key="8">
    <source>
        <dbReference type="NCBIfam" id="TIGR00445"/>
    </source>
</evidence>
<dbReference type="NCBIfam" id="TIGR00445">
    <property type="entry name" value="mraY"/>
    <property type="match status" value="1"/>
</dbReference>
<keyword evidence="7" id="KW-0132">Cell division</keyword>
<comment type="function">
    <text evidence="7">Catalyzes the initial step of the lipid cycle reactions in the biosynthesis of the cell wall peptidoglycan: transfers peptidoglycan precursor phospho-MurNAc-pentapeptide from UDP-MurNAc-pentapeptide onto the lipid carrier undecaprenyl phosphate, yielding undecaprenyl-pyrophosphoryl-MurNAc-pentapeptide, known as lipid I.</text>
</comment>
<feature type="transmembrane region" description="Helical" evidence="7">
    <location>
        <begin position="54"/>
        <end position="72"/>
    </location>
</feature>
<reference evidence="10 11" key="1">
    <citation type="submission" date="2018-10" db="EMBL/GenBank/DDBJ databases">
        <title>Draft Genome Sequence of Anaerotignum sp. KCTC 15736.</title>
        <authorList>
            <person name="Choi S.H."/>
            <person name="Kim J.S."/>
            <person name="Kang S.W."/>
            <person name="Lee J.S."/>
            <person name="Park S.H."/>
        </authorList>
    </citation>
    <scope>NUCLEOTIDE SEQUENCE [LARGE SCALE GENOMIC DNA]</scope>
    <source>
        <strain evidence="10 11">KCTC 15736</strain>
    </source>
</reference>
<dbReference type="PANTHER" id="PTHR22926:SF5">
    <property type="entry name" value="PHOSPHO-N-ACETYLMURAMOYL-PENTAPEPTIDE-TRANSFERASE HOMOLOG"/>
    <property type="match status" value="1"/>
</dbReference>
<feature type="transmembrane region" description="Helical" evidence="7">
    <location>
        <begin position="151"/>
        <end position="170"/>
    </location>
</feature>
<dbReference type="UniPathway" id="UPA00219"/>
<gene>
    <name evidence="10" type="primary">mraY2</name>
    <name evidence="7" type="synonym">mraY</name>
    <name evidence="10" type="ORF">KGMB03357_17370</name>
</gene>
<feature type="binding site" evidence="9">
    <location>
        <position position="228"/>
    </location>
    <ligand>
        <name>Mg(2+)</name>
        <dbReference type="ChEBI" id="CHEBI:18420"/>
    </ligand>
</feature>
<dbReference type="PROSITE" id="PS01348">
    <property type="entry name" value="MRAY_2"/>
    <property type="match status" value="1"/>
</dbReference>
<evidence type="ECO:0000256" key="3">
    <source>
        <dbReference type="ARBA" id="ARBA00022679"/>
    </source>
</evidence>
<keyword evidence="7 9" id="KW-0479">Metal-binding</keyword>
<keyword evidence="7 9" id="KW-0460">Magnesium</keyword>
<evidence type="ECO:0000256" key="6">
    <source>
        <dbReference type="ARBA" id="ARBA00023136"/>
    </source>
</evidence>
<dbReference type="GeneID" id="86194745"/>
<sequence length="329" mass="35815">MGSLEQAVYAIIISFVIGVILCPIVIPMLRKLKFGQNVRDDGPQTHLAKQGTPTMGGVAFLAAFVITSLFFLNGNRDGAAIMLMTLCYGLIGFLDDYIKVVKKRSLGLRAYQKLLLQLIVTGLFCSYIMKSGIGTAIYIPFTDGKMIDLQLIFIPFLFVAVLGTVNGVNLTDGLDGLAGGVTLLVAAFFMIVAWAAGSTIAPVCGAIVGGLMAFLIFNSYPAKVFMGDTGSLALGGFVASAAFILKMPIFIVIVGFIYLWESISVMLQVGWFKLTKRKYGEGRRLFKMAPFHHHLEKCGWKETKVVTLFYVATALLCLIGFLGCKYMFL</sequence>
<comment type="cofactor">
    <cofactor evidence="7 9">
        <name>Mg(2+)</name>
        <dbReference type="ChEBI" id="CHEBI:18420"/>
    </cofactor>
</comment>
<feature type="binding site" evidence="9">
    <location>
        <position position="169"/>
    </location>
    <ligand>
        <name>Mg(2+)</name>
        <dbReference type="ChEBI" id="CHEBI:18420"/>
    </ligand>
</feature>
<dbReference type="GO" id="GO:0046872">
    <property type="term" value="F:metal ion binding"/>
    <property type="evidence" value="ECO:0007669"/>
    <property type="project" value="UniProtKB-KW"/>
</dbReference>
<dbReference type="PANTHER" id="PTHR22926">
    <property type="entry name" value="PHOSPHO-N-ACETYLMURAMOYL-PENTAPEPTIDE-TRANSFERASE"/>
    <property type="match status" value="1"/>
</dbReference>
<evidence type="ECO:0000256" key="2">
    <source>
        <dbReference type="ARBA" id="ARBA00005583"/>
    </source>
</evidence>
<dbReference type="HAMAP" id="MF_00038">
    <property type="entry name" value="MraY"/>
    <property type="match status" value="1"/>
</dbReference>
<keyword evidence="6 7" id="KW-0472">Membrane</keyword>
<evidence type="ECO:0000256" key="5">
    <source>
        <dbReference type="ARBA" id="ARBA00022989"/>
    </source>
</evidence>
<evidence type="ECO:0000313" key="10">
    <source>
        <dbReference type="EMBL" id="GCB30076.1"/>
    </source>
</evidence>
<comment type="catalytic activity">
    <reaction evidence="7">
        <text>UDP-N-acetyl-alpha-D-muramoyl-L-alanyl-gamma-D-glutamyl-meso-2,6-diaminopimeloyl-D-alanyl-D-alanine + di-trans,octa-cis-undecaprenyl phosphate = di-trans,octa-cis-undecaprenyl diphospho-N-acetyl-alpha-D-muramoyl-L-alanyl-D-glutamyl-meso-2,6-diaminopimeloyl-D-alanyl-D-alanine + UMP</text>
        <dbReference type="Rhea" id="RHEA:28386"/>
        <dbReference type="ChEBI" id="CHEBI:57865"/>
        <dbReference type="ChEBI" id="CHEBI:60392"/>
        <dbReference type="ChEBI" id="CHEBI:61386"/>
        <dbReference type="ChEBI" id="CHEBI:61387"/>
        <dbReference type="EC" id="2.7.8.13"/>
    </reaction>
</comment>
<dbReference type="GO" id="GO:0008963">
    <property type="term" value="F:phospho-N-acetylmuramoyl-pentapeptide-transferase activity"/>
    <property type="evidence" value="ECO:0007669"/>
    <property type="project" value="UniProtKB-UniRule"/>
</dbReference>
<evidence type="ECO:0000256" key="7">
    <source>
        <dbReference type="HAMAP-Rule" id="MF_00038"/>
    </source>
</evidence>